<organism evidence="2">
    <name type="scientific">viral metagenome</name>
    <dbReference type="NCBI Taxonomy" id="1070528"/>
    <lineage>
        <taxon>unclassified sequences</taxon>
        <taxon>metagenomes</taxon>
        <taxon>organismal metagenomes</taxon>
    </lineage>
</organism>
<dbReference type="EMBL" id="MN739155">
    <property type="protein sequence ID" value="QHS91160.1"/>
    <property type="molecule type" value="Genomic_DNA"/>
</dbReference>
<evidence type="ECO:0000313" key="2">
    <source>
        <dbReference type="EMBL" id="QHS91160.1"/>
    </source>
</evidence>
<proteinExistence type="predicted"/>
<name>A0A6C0BGF1_9ZZZZ</name>
<accession>A0A6C0BGF1</accession>
<sequence>MSYTEIANAARAAAYSESDISPPPVYAEEKHDDLAAELAQMKAMMEQMRLDKERLEADAKRYEMEVKRKEEEEAAALRMEQEREKVAKEKKELDAVFSLFRDEPPMWSRSEKGMEFLWKSAGEEESKFLRSLEASGETILLTHVNLNDRACGGHRKPQSGVLRFVLTNCHLYECVYKWVKHPASPSICGSCLSDNCISFKTGTFYASTLYSFTNPLNLVYAKILFSITTISIYGCFAHQNKSLWNSIHYSTDVLKKIESIIRLIPGSYKNGSWRQLDGFFGMYFNETTMEVSEVPPPSL</sequence>
<reference evidence="2" key="1">
    <citation type="journal article" date="2020" name="Nature">
        <title>Giant virus diversity and host interactions through global metagenomics.</title>
        <authorList>
            <person name="Schulz F."/>
            <person name="Roux S."/>
            <person name="Paez-Espino D."/>
            <person name="Jungbluth S."/>
            <person name="Walsh D.A."/>
            <person name="Denef V.J."/>
            <person name="McMahon K.D."/>
            <person name="Konstantinidis K.T."/>
            <person name="Eloe-Fadrosh E.A."/>
            <person name="Kyrpides N.C."/>
            <person name="Woyke T."/>
        </authorList>
    </citation>
    <scope>NUCLEOTIDE SEQUENCE</scope>
    <source>
        <strain evidence="2">GVMAG-M-3300013004-44</strain>
    </source>
</reference>
<evidence type="ECO:0000256" key="1">
    <source>
        <dbReference type="SAM" id="Coils"/>
    </source>
</evidence>
<dbReference type="AlphaFoldDB" id="A0A6C0BGF1"/>
<feature type="coiled-coil region" evidence="1">
    <location>
        <begin position="31"/>
        <end position="96"/>
    </location>
</feature>
<keyword evidence="1" id="KW-0175">Coiled coil</keyword>
<protein>
    <submittedName>
        <fullName evidence="2">Uncharacterized protein</fullName>
    </submittedName>
</protein>